<feature type="compositionally biased region" description="Polar residues" evidence="1">
    <location>
        <begin position="20"/>
        <end position="43"/>
    </location>
</feature>
<proteinExistence type="predicted"/>
<evidence type="ECO:0000313" key="2">
    <source>
        <dbReference type="EMBL" id="PVH65582.1"/>
    </source>
</evidence>
<reference evidence="2" key="1">
    <citation type="submission" date="2018-04" db="EMBL/GenBank/DDBJ databases">
        <title>WGS assembly of Panicum hallii.</title>
        <authorList>
            <person name="Lovell J."/>
            <person name="Jenkins J."/>
            <person name="Lowry D."/>
            <person name="Mamidi S."/>
            <person name="Sreedasyam A."/>
            <person name="Weng X."/>
            <person name="Barry K."/>
            <person name="Bonette J."/>
            <person name="Campitelli B."/>
            <person name="Daum C."/>
            <person name="Gordon S."/>
            <person name="Gould B."/>
            <person name="Lipzen A."/>
            <person name="Macqueen A."/>
            <person name="Palacio-Mejia J."/>
            <person name="Plott C."/>
            <person name="Shakirov E."/>
            <person name="Shu S."/>
            <person name="Yoshinaga Y."/>
            <person name="Zane M."/>
            <person name="Rokhsar D."/>
            <person name="Grimwood J."/>
            <person name="Schmutz J."/>
            <person name="Juenger T."/>
        </authorList>
    </citation>
    <scope>NUCLEOTIDE SEQUENCE [LARGE SCALE GENOMIC DNA]</scope>
    <source>
        <strain evidence="2">FIL2</strain>
    </source>
</reference>
<sequence>MLAGRSTEVRVPGSIRPCSTGGTSRAHTQWLATTESTQTSGRSTPPCRGGDAGDEGEVRARQPPAAQLASVARRSLLREQVSER</sequence>
<dbReference type="Proteomes" id="UP000243499">
    <property type="component" value="Chromosome 1"/>
</dbReference>
<dbReference type="AlphaFoldDB" id="A0A2T8KTY1"/>
<gene>
    <name evidence="2" type="ORF">PAHAL_1G029400</name>
</gene>
<evidence type="ECO:0000256" key="1">
    <source>
        <dbReference type="SAM" id="MobiDB-lite"/>
    </source>
</evidence>
<protein>
    <submittedName>
        <fullName evidence="2">Uncharacterized protein</fullName>
    </submittedName>
</protein>
<organism evidence="2">
    <name type="scientific">Panicum hallii</name>
    <dbReference type="NCBI Taxonomy" id="206008"/>
    <lineage>
        <taxon>Eukaryota</taxon>
        <taxon>Viridiplantae</taxon>
        <taxon>Streptophyta</taxon>
        <taxon>Embryophyta</taxon>
        <taxon>Tracheophyta</taxon>
        <taxon>Spermatophyta</taxon>
        <taxon>Magnoliopsida</taxon>
        <taxon>Liliopsida</taxon>
        <taxon>Poales</taxon>
        <taxon>Poaceae</taxon>
        <taxon>PACMAD clade</taxon>
        <taxon>Panicoideae</taxon>
        <taxon>Panicodae</taxon>
        <taxon>Paniceae</taxon>
        <taxon>Panicinae</taxon>
        <taxon>Panicum</taxon>
        <taxon>Panicum sect. Panicum</taxon>
    </lineage>
</organism>
<feature type="region of interest" description="Disordered" evidence="1">
    <location>
        <begin position="1"/>
        <end position="84"/>
    </location>
</feature>
<accession>A0A2T8KTY1</accession>
<dbReference type="EMBL" id="CM008046">
    <property type="protein sequence ID" value="PVH65582.1"/>
    <property type="molecule type" value="Genomic_DNA"/>
</dbReference>
<dbReference type="Gramene" id="PVH65582">
    <property type="protein sequence ID" value="PVH65582"/>
    <property type="gene ID" value="PAHAL_1G029400"/>
</dbReference>
<name>A0A2T8KTY1_9POAL</name>